<accession>A0A376MWC2</accession>
<dbReference type="Proteomes" id="UP000254817">
    <property type="component" value="Unassembled WGS sequence"/>
</dbReference>
<dbReference type="EMBL" id="UGAW01000001">
    <property type="protein sequence ID" value="STG54738.1"/>
    <property type="molecule type" value="Genomic_DNA"/>
</dbReference>
<reference evidence="1 2" key="1">
    <citation type="submission" date="2018-06" db="EMBL/GenBank/DDBJ databases">
        <authorList>
            <consortium name="Pathogen Informatics"/>
            <person name="Doyle S."/>
        </authorList>
    </citation>
    <scope>NUCLEOTIDE SEQUENCE [LARGE SCALE GENOMIC DNA]</scope>
    <source>
        <strain evidence="1 2">NCTC11112</strain>
    </source>
</reference>
<dbReference type="AlphaFoldDB" id="A0A376MWC2"/>
<sequence>MYSTKFRAVSQDYRFALFFQHGIDHIGTHHIATGKPSFRLPAINTNKCFAEMHLLDALACQRANHTFAFFLVHATEQNNFTRRVFQQMRDVAADRDDSDIFLLLAQSPGEQGIAAAIFDKDGFAR</sequence>
<name>A0A376MWC2_ECOLX</name>
<evidence type="ECO:0000313" key="1">
    <source>
        <dbReference type="EMBL" id="STG54738.1"/>
    </source>
</evidence>
<organism evidence="1 2">
    <name type="scientific">Escherichia coli</name>
    <dbReference type="NCBI Taxonomy" id="562"/>
    <lineage>
        <taxon>Bacteria</taxon>
        <taxon>Pseudomonadati</taxon>
        <taxon>Pseudomonadota</taxon>
        <taxon>Gammaproteobacteria</taxon>
        <taxon>Enterobacterales</taxon>
        <taxon>Enterobacteriaceae</taxon>
        <taxon>Escherichia</taxon>
    </lineage>
</organism>
<evidence type="ECO:0000313" key="2">
    <source>
        <dbReference type="Proteomes" id="UP000254817"/>
    </source>
</evidence>
<proteinExistence type="predicted"/>
<gene>
    <name evidence="1" type="ORF">NCTC11112_05338</name>
</gene>
<protein>
    <submittedName>
        <fullName evidence="1">Uncharacterized protein</fullName>
    </submittedName>
</protein>